<reference evidence="2 3" key="1">
    <citation type="submission" date="2021-01" db="EMBL/GenBank/DDBJ databases">
        <title>Genomic Encyclopedia of Type Strains, Phase IV (KMG-IV): sequencing the most valuable type-strain genomes for metagenomic binning, comparative biology and taxonomic classification.</title>
        <authorList>
            <person name="Goeker M."/>
        </authorList>
    </citation>
    <scope>NUCLEOTIDE SEQUENCE [LARGE SCALE GENOMIC DNA]</scope>
    <source>
        <strain evidence="2 3">DSM 24834</strain>
    </source>
</reference>
<keyword evidence="3" id="KW-1185">Reference proteome</keyword>
<dbReference type="Proteomes" id="UP001646157">
    <property type="component" value="Unassembled WGS sequence"/>
</dbReference>
<name>A0ABS2NDW2_9BACI</name>
<dbReference type="InterPro" id="IPR047650">
    <property type="entry name" value="Transpos_IS110"/>
</dbReference>
<sequence length="136" mass="15474">MNPVIGLDVSKGESQVQAFLDRGKPYRKSLSVKYTLDGLDSVLDYLEEVTRAAGGIKPLVILESTGPYHSPVVQFLDDHKYVYIMVNPLVSHRSRSANLRKVKTDPVDAYQLCELFYKEELEPHRKRGIQLSNLRI</sequence>
<protein>
    <submittedName>
        <fullName evidence="2">Transposase</fullName>
    </submittedName>
</protein>
<evidence type="ECO:0000313" key="2">
    <source>
        <dbReference type="EMBL" id="MBM7586051.1"/>
    </source>
</evidence>
<dbReference type="Pfam" id="PF01548">
    <property type="entry name" value="DEDD_Tnp_IS110"/>
    <property type="match status" value="1"/>
</dbReference>
<comment type="caution">
    <text evidence="2">The sequence shown here is derived from an EMBL/GenBank/DDBJ whole genome shotgun (WGS) entry which is preliminary data.</text>
</comment>
<dbReference type="PANTHER" id="PTHR33055">
    <property type="entry name" value="TRANSPOSASE FOR INSERTION SEQUENCE ELEMENT IS1111A"/>
    <property type="match status" value="1"/>
</dbReference>
<proteinExistence type="predicted"/>
<dbReference type="PANTHER" id="PTHR33055:SF17">
    <property type="entry name" value="THIRD ORF IN TRANSPOSON ISC1491"/>
    <property type="match status" value="1"/>
</dbReference>
<evidence type="ECO:0000259" key="1">
    <source>
        <dbReference type="Pfam" id="PF01548"/>
    </source>
</evidence>
<organism evidence="2 3">
    <name type="scientific">Rossellomorea pakistanensis</name>
    <dbReference type="NCBI Taxonomy" id="992288"/>
    <lineage>
        <taxon>Bacteria</taxon>
        <taxon>Bacillati</taxon>
        <taxon>Bacillota</taxon>
        <taxon>Bacilli</taxon>
        <taxon>Bacillales</taxon>
        <taxon>Bacillaceae</taxon>
        <taxon>Rossellomorea</taxon>
    </lineage>
</organism>
<gene>
    <name evidence="2" type="ORF">JOC86_002593</name>
</gene>
<evidence type="ECO:0000313" key="3">
    <source>
        <dbReference type="Proteomes" id="UP001646157"/>
    </source>
</evidence>
<feature type="domain" description="Transposase IS110-like N-terminal" evidence="1">
    <location>
        <begin position="5"/>
        <end position="135"/>
    </location>
</feature>
<dbReference type="EMBL" id="JAFBDZ010000002">
    <property type="protein sequence ID" value="MBM7586051.1"/>
    <property type="molecule type" value="Genomic_DNA"/>
</dbReference>
<dbReference type="InterPro" id="IPR002525">
    <property type="entry name" value="Transp_IS110-like_N"/>
</dbReference>
<accession>A0ABS2NDW2</accession>